<dbReference type="Proteomes" id="UP000323739">
    <property type="component" value="Segment"/>
</dbReference>
<accession>A0A5B9N3M8</accession>
<dbReference type="EMBL" id="MK813939">
    <property type="protein sequence ID" value="QEG08678.1"/>
    <property type="molecule type" value="Genomic_DNA"/>
</dbReference>
<evidence type="ECO:0000313" key="3">
    <source>
        <dbReference type="Proteomes" id="UP000323739"/>
    </source>
</evidence>
<dbReference type="RefSeq" id="YP_009846762.1">
    <property type="nucleotide sequence ID" value="NC_048771.1"/>
</dbReference>
<sequence length="126" mass="15327">MYCWKDRQVELGNGNGYYPERKDEIDFLYVLNFNDKFIKVGRSFDVDERIKGLKYESGVPKNKIHKLRMLTATHQEIYNYEQELHSELRERKFQYYVDWSTECFEIESMFILNKLLNICDIEEVSF</sequence>
<reference evidence="2 3" key="1">
    <citation type="submission" date="2019-04" db="EMBL/GenBank/DDBJ databases">
        <title>Nine Novel Phages from a Plateau Lake in Southwest China Provide Insights into Aeromonas Phage Diversity.</title>
        <authorList>
            <person name="Xiao W."/>
            <person name="Bai M."/>
            <person name="Wang Y."/>
            <person name="Cui X."/>
        </authorList>
    </citation>
    <scope>NUCLEOTIDE SEQUENCE [LARGE SCALE GENOMIC DNA]</scope>
</reference>
<gene>
    <name evidence="2" type="primary">4L372D_214</name>
</gene>
<protein>
    <recommendedName>
        <fullName evidence="1">Bacteriophage T5 Orf172 DNA-binding domain-containing protein</fullName>
    </recommendedName>
</protein>
<name>A0A5B9N3M8_9CAUD</name>
<evidence type="ECO:0000313" key="2">
    <source>
        <dbReference type="EMBL" id="QEG08678.1"/>
    </source>
</evidence>
<dbReference type="Pfam" id="PF10544">
    <property type="entry name" value="T5orf172"/>
    <property type="match status" value="1"/>
</dbReference>
<dbReference type="KEGG" id="vg:55617133"/>
<dbReference type="GeneID" id="55617133"/>
<keyword evidence="3" id="KW-1185">Reference proteome</keyword>
<evidence type="ECO:0000259" key="1">
    <source>
        <dbReference type="Pfam" id="PF10544"/>
    </source>
</evidence>
<dbReference type="InterPro" id="IPR018306">
    <property type="entry name" value="Phage_T5_Orf172_DNA-bd"/>
</dbReference>
<proteinExistence type="predicted"/>
<feature type="domain" description="Bacteriophage T5 Orf172 DNA-binding" evidence="1">
    <location>
        <begin position="27"/>
        <end position="108"/>
    </location>
</feature>
<organism evidence="2 3">
    <name type="scientific">Aeromonas phage 4L372D</name>
    <dbReference type="NCBI Taxonomy" id="2588518"/>
    <lineage>
        <taxon>Viruses</taxon>
        <taxon>Duplodnaviria</taxon>
        <taxon>Heunggongvirae</taxon>
        <taxon>Uroviricota</taxon>
        <taxon>Caudoviricetes</taxon>
        <taxon>Plateaulakevirus</taxon>
        <taxon>Plateaulakevirus pv4L372D</taxon>
    </lineage>
</organism>